<dbReference type="Pfam" id="PF00415">
    <property type="entry name" value="RCC1"/>
    <property type="match status" value="1"/>
</dbReference>
<organism evidence="3 4">
    <name type="scientific">Anaeramoeba ignava</name>
    <name type="common">Anaerobic marine amoeba</name>
    <dbReference type="NCBI Taxonomy" id="1746090"/>
    <lineage>
        <taxon>Eukaryota</taxon>
        <taxon>Metamonada</taxon>
        <taxon>Anaeramoebidae</taxon>
        <taxon>Anaeramoeba</taxon>
    </lineage>
</organism>
<evidence type="ECO:0000313" key="4">
    <source>
        <dbReference type="Proteomes" id="UP001149090"/>
    </source>
</evidence>
<dbReference type="PROSITE" id="PS50097">
    <property type="entry name" value="BTB"/>
    <property type="match status" value="1"/>
</dbReference>
<dbReference type="AlphaFoldDB" id="A0A9Q0LE05"/>
<feature type="repeat" description="RCC1" evidence="1">
    <location>
        <begin position="314"/>
        <end position="369"/>
    </location>
</feature>
<feature type="repeat" description="RCC1" evidence="1">
    <location>
        <begin position="200"/>
        <end position="255"/>
    </location>
</feature>
<feature type="domain" description="BTB" evidence="2">
    <location>
        <begin position="478"/>
        <end position="545"/>
    </location>
</feature>
<dbReference type="Gene3D" id="2.130.10.30">
    <property type="entry name" value="Regulator of chromosome condensation 1/beta-lactamase-inhibitor protein II"/>
    <property type="match status" value="1"/>
</dbReference>
<sequence>MKKFNQMIFFGENKYQKLLKNESETIKPIQFKFENEIEKELDFENENQLCQISSGNHSTIFLFENGKAAEYLNQNLKKMENEDIQKVTVGFENEAILTIKEDVLAKGFDIDSNNRNKFINISSLIEDKNDRIIQDFICGARSIYLLTSNQNAYGIGSNEYNQLGFDSKSLYKTEKPILMKEKISQIFSGNSSYHVFLLNSNQELFGCGNNIGAQLGLGNDFMEEKVLLSKIQNIPKGKIIDIKCGNFHSIMLIEFKTKRKLYSCGLCQYTGLGKENEIIGEFTEIDSSSFENDDDDILDFSCGSEHTLILTKKGKLIGFGSNSYGQLGTGDAKDQLIPTQIEIPKLAFDDISNYQISCSKNGSFLSSISTFSSIENDLVTIFQRKEFCDVFFDTKNPNEKIGAHKLILDRRLGSQFDDFKELISRKSIQEANQIFEVVYGRNQIKTKEMYEIVTKFNLFEPIRETMKEIFESKNDSAKNVTIHRNGQSFKFPKILLIARSGLFKKIFLEMEGEELMEFDNYSELSDDAFEIIEYWIYSNQIKEGIEITEDIIDEFKTGTDYFQLNQAHPNLLDLLLFEFENQKQN</sequence>
<dbReference type="InterPro" id="IPR009091">
    <property type="entry name" value="RCC1/BLIP-II"/>
</dbReference>
<dbReference type="InterPro" id="IPR000210">
    <property type="entry name" value="BTB/POZ_dom"/>
</dbReference>
<dbReference type="PANTHER" id="PTHR45982:SF1">
    <property type="entry name" value="REGULATOR OF CHROMOSOME CONDENSATION"/>
    <property type="match status" value="1"/>
</dbReference>
<dbReference type="OrthoDB" id="297375at2759"/>
<dbReference type="InterPro" id="IPR011333">
    <property type="entry name" value="SKP1/BTB/POZ_sf"/>
</dbReference>
<dbReference type="Pfam" id="PF13540">
    <property type="entry name" value="RCC1_2"/>
    <property type="match status" value="1"/>
</dbReference>
<evidence type="ECO:0000259" key="2">
    <source>
        <dbReference type="PROSITE" id="PS50097"/>
    </source>
</evidence>
<proteinExistence type="predicted"/>
<dbReference type="PROSITE" id="PS50012">
    <property type="entry name" value="RCC1_3"/>
    <property type="match status" value="2"/>
</dbReference>
<protein>
    <recommendedName>
        <fullName evidence="2">BTB domain-containing protein</fullName>
    </recommendedName>
</protein>
<dbReference type="Pfam" id="PF00651">
    <property type="entry name" value="BTB"/>
    <property type="match status" value="1"/>
</dbReference>
<dbReference type="InterPro" id="IPR051553">
    <property type="entry name" value="Ran_GTPase-activating"/>
</dbReference>
<dbReference type="SUPFAM" id="SSF50985">
    <property type="entry name" value="RCC1/BLIP-II"/>
    <property type="match status" value="1"/>
</dbReference>
<comment type="caution">
    <text evidence="3">The sequence shown here is derived from an EMBL/GenBank/DDBJ whole genome shotgun (WGS) entry which is preliminary data.</text>
</comment>
<dbReference type="PANTHER" id="PTHR45982">
    <property type="entry name" value="REGULATOR OF CHROMOSOME CONDENSATION"/>
    <property type="match status" value="1"/>
</dbReference>
<evidence type="ECO:0000313" key="3">
    <source>
        <dbReference type="EMBL" id="KAJ5071147.1"/>
    </source>
</evidence>
<dbReference type="EMBL" id="JAPDFW010000091">
    <property type="protein sequence ID" value="KAJ5071147.1"/>
    <property type="molecule type" value="Genomic_DNA"/>
</dbReference>
<evidence type="ECO:0000256" key="1">
    <source>
        <dbReference type="PROSITE-ProRule" id="PRU00235"/>
    </source>
</evidence>
<name>A0A9Q0LE05_ANAIG</name>
<dbReference type="InterPro" id="IPR000408">
    <property type="entry name" value="Reg_chr_condens"/>
</dbReference>
<gene>
    <name evidence="3" type="ORF">M0811_10631</name>
</gene>
<dbReference type="Proteomes" id="UP001149090">
    <property type="component" value="Unassembled WGS sequence"/>
</dbReference>
<keyword evidence="4" id="KW-1185">Reference proteome</keyword>
<accession>A0A9Q0LE05</accession>
<reference evidence="3" key="1">
    <citation type="submission" date="2022-10" db="EMBL/GenBank/DDBJ databases">
        <title>Novel sulphate-reducing endosymbionts in the free-living metamonad Anaeramoeba.</title>
        <authorList>
            <person name="Jerlstrom-Hultqvist J."/>
            <person name="Cepicka I."/>
            <person name="Gallot-Lavallee L."/>
            <person name="Salas-Leiva D."/>
            <person name="Curtis B.A."/>
            <person name="Zahonova K."/>
            <person name="Pipaliya S."/>
            <person name="Dacks J."/>
            <person name="Roger A.J."/>
        </authorList>
    </citation>
    <scope>NUCLEOTIDE SEQUENCE</scope>
    <source>
        <strain evidence="3">BMAN</strain>
    </source>
</reference>
<dbReference type="Gene3D" id="3.30.710.10">
    <property type="entry name" value="Potassium Channel Kv1.1, Chain A"/>
    <property type="match status" value="1"/>
</dbReference>
<dbReference type="SUPFAM" id="SSF54695">
    <property type="entry name" value="POZ domain"/>
    <property type="match status" value="1"/>
</dbReference>